<reference evidence="1 2" key="1">
    <citation type="submission" date="2010-04" db="EMBL/GenBank/DDBJ databases">
        <authorList>
            <person name="Muzny D."/>
            <person name="Qin X."/>
            <person name="Deng J."/>
            <person name="Jiang H."/>
            <person name="Liu Y."/>
            <person name="Qu J."/>
            <person name="Song X.-Z."/>
            <person name="Zhang L."/>
            <person name="Thornton R."/>
            <person name="Coyle M."/>
            <person name="Francisco L."/>
            <person name="Jackson L."/>
            <person name="Javaid M."/>
            <person name="Korchina V."/>
            <person name="Kovar C."/>
            <person name="Mata R."/>
            <person name="Mathew T."/>
            <person name="Ngo R."/>
            <person name="Nguyen L."/>
            <person name="Nguyen N."/>
            <person name="Okwuonu G."/>
            <person name="Ongeri F."/>
            <person name="Pham C."/>
            <person name="Simmons D."/>
            <person name="Wilczek-Boney K."/>
            <person name="Hale W."/>
            <person name="Jakkamsetti A."/>
            <person name="Pham P."/>
            <person name="Ruth R."/>
            <person name="San Lucas F."/>
            <person name="Warren J."/>
            <person name="Zhang J."/>
            <person name="Zhao Z."/>
            <person name="Zhou C."/>
            <person name="Zhu D."/>
            <person name="Lee S."/>
            <person name="Bess C."/>
            <person name="Blankenburg K."/>
            <person name="Forbes L."/>
            <person name="Fu Q."/>
            <person name="Gubbala S."/>
            <person name="Hirani K."/>
            <person name="Jayaseelan J.C."/>
            <person name="Lara F."/>
            <person name="Munidasa M."/>
            <person name="Palculict T."/>
            <person name="Patil S."/>
            <person name="Pu L.-L."/>
            <person name="Saada N."/>
            <person name="Tang L."/>
            <person name="Weissenberger G."/>
            <person name="Zhu Y."/>
            <person name="Hemphill L."/>
            <person name="Shang Y."/>
            <person name="Youmans B."/>
            <person name="Ayvaz T."/>
            <person name="Ross M."/>
            <person name="Santibanez J."/>
            <person name="Aqrawi P."/>
            <person name="Gross S."/>
            <person name="Joshi V."/>
            <person name="Fowler G."/>
            <person name="Nazareth L."/>
            <person name="Reid J."/>
            <person name="Worley K."/>
            <person name="Petrosino J."/>
            <person name="Highlander S."/>
            <person name="Gibbs R."/>
        </authorList>
    </citation>
    <scope>NUCLEOTIDE SEQUENCE [LARGE SCALE GENOMIC DNA]</scope>
    <source>
        <strain evidence="1 2">ATCC BAA-614</strain>
    </source>
</reference>
<dbReference type="EMBL" id="ADNV01000404">
    <property type="protein sequence ID" value="EFG73672.1"/>
    <property type="molecule type" value="Genomic_DNA"/>
</dbReference>
<protein>
    <submittedName>
        <fullName evidence="1">Uncharacterized protein</fullName>
    </submittedName>
</protein>
<gene>
    <name evidence="1" type="ORF">HMPREF0591_6453</name>
</gene>
<dbReference type="Proteomes" id="UP000003653">
    <property type="component" value="Unassembled WGS sequence"/>
</dbReference>
<comment type="caution">
    <text evidence="1">The sequence shown here is derived from an EMBL/GenBank/DDBJ whole genome shotgun (WGS) entry which is preliminary data.</text>
</comment>
<accession>D5PJV9</accession>
<organism evidence="1 2">
    <name type="scientific">Mycobacterium parascrofulaceum ATCC BAA-614</name>
    <dbReference type="NCBI Taxonomy" id="525368"/>
    <lineage>
        <taxon>Bacteria</taxon>
        <taxon>Bacillati</taxon>
        <taxon>Actinomycetota</taxon>
        <taxon>Actinomycetes</taxon>
        <taxon>Mycobacteriales</taxon>
        <taxon>Mycobacteriaceae</taxon>
        <taxon>Mycobacterium</taxon>
        <taxon>Mycobacterium simiae complex</taxon>
    </lineage>
</organism>
<keyword evidence="2" id="KW-1185">Reference proteome</keyword>
<dbReference type="HOGENOM" id="CLU_2881077_0_0_11"/>
<evidence type="ECO:0000313" key="1">
    <source>
        <dbReference type="EMBL" id="EFG73672.1"/>
    </source>
</evidence>
<dbReference type="AlphaFoldDB" id="D5PJV9"/>
<evidence type="ECO:0000313" key="2">
    <source>
        <dbReference type="Proteomes" id="UP000003653"/>
    </source>
</evidence>
<sequence length="63" mass="6999">MKTLLPRDAVHWRIQADADVDGKRKAIDITDGGSDFHSPGQLDDDKYKLVYRGGSDPGNWPTT</sequence>
<name>D5PJV9_9MYCO</name>
<proteinExistence type="predicted"/>